<gene>
    <name evidence="1" type="ORF">F511_13208</name>
</gene>
<proteinExistence type="predicted"/>
<evidence type="ECO:0000313" key="1">
    <source>
        <dbReference type="EMBL" id="KZV30239.1"/>
    </source>
</evidence>
<dbReference type="EMBL" id="KV008371">
    <property type="protein sequence ID" value="KZV30239.1"/>
    <property type="molecule type" value="Genomic_DNA"/>
</dbReference>
<keyword evidence="2" id="KW-1185">Reference proteome</keyword>
<accession>A0A2Z7BDT8</accession>
<reference evidence="1 2" key="1">
    <citation type="journal article" date="2015" name="Proc. Natl. Acad. Sci. U.S.A.">
        <title>The resurrection genome of Boea hygrometrica: A blueprint for survival of dehydration.</title>
        <authorList>
            <person name="Xiao L."/>
            <person name="Yang G."/>
            <person name="Zhang L."/>
            <person name="Yang X."/>
            <person name="Zhao S."/>
            <person name="Ji Z."/>
            <person name="Zhou Q."/>
            <person name="Hu M."/>
            <person name="Wang Y."/>
            <person name="Chen M."/>
            <person name="Xu Y."/>
            <person name="Jin H."/>
            <person name="Xiao X."/>
            <person name="Hu G."/>
            <person name="Bao F."/>
            <person name="Hu Y."/>
            <person name="Wan P."/>
            <person name="Li L."/>
            <person name="Deng X."/>
            <person name="Kuang T."/>
            <person name="Xiang C."/>
            <person name="Zhu J.K."/>
            <person name="Oliver M.J."/>
            <person name="He Y."/>
        </authorList>
    </citation>
    <scope>NUCLEOTIDE SEQUENCE [LARGE SCALE GENOMIC DNA]</scope>
    <source>
        <strain evidence="2">cv. XS01</strain>
    </source>
</reference>
<sequence length="135" mass="15761">MADARLPHLYAYKYRRTTTEFLTPFRNSQSEKQHFFTTKFCGNSSRFLSQSPAQIATWSRSSATRFFTLHIYDPACARLSKISCNRPTAKISYEDSRFRATRFHPKTLKISASFKLHDSVVIWIYGIFRTLGYLV</sequence>
<name>A0A2Z7BDT8_9LAMI</name>
<protein>
    <submittedName>
        <fullName evidence="1">Uncharacterized protein</fullName>
    </submittedName>
</protein>
<organism evidence="1 2">
    <name type="scientific">Dorcoceras hygrometricum</name>
    <dbReference type="NCBI Taxonomy" id="472368"/>
    <lineage>
        <taxon>Eukaryota</taxon>
        <taxon>Viridiplantae</taxon>
        <taxon>Streptophyta</taxon>
        <taxon>Embryophyta</taxon>
        <taxon>Tracheophyta</taxon>
        <taxon>Spermatophyta</taxon>
        <taxon>Magnoliopsida</taxon>
        <taxon>eudicotyledons</taxon>
        <taxon>Gunneridae</taxon>
        <taxon>Pentapetalae</taxon>
        <taxon>asterids</taxon>
        <taxon>lamiids</taxon>
        <taxon>Lamiales</taxon>
        <taxon>Gesneriaceae</taxon>
        <taxon>Didymocarpoideae</taxon>
        <taxon>Trichosporeae</taxon>
        <taxon>Loxocarpinae</taxon>
        <taxon>Dorcoceras</taxon>
    </lineage>
</organism>
<dbReference type="AlphaFoldDB" id="A0A2Z7BDT8"/>
<evidence type="ECO:0000313" key="2">
    <source>
        <dbReference type="Proteomes" id="UP000250235"/>
    </source>
</evidence>
<dbReference type="Proteomes" id="UP000250235">
    <property type="component" value="Unassembled WGS sequence"/>
</dbReference>